<dbReference type="Proteomes" id="UP000499080">
    <property type="component" value="Unassembled WGS sequence"/>
</dbReference>
<gene>
    <name evidence="2" type="ORF">AVEN_162836_1</name>
</gene>
<dbReference type="Pfam" id="PF25325">
    <property type="entry name" value="EF-hand_EFHB_C"/>
    <property type="match status" value="1"/>
</dbReference>
<reference evidence="2 3" key="1">
    <citation type="journal article" date="2019" name="Sci. Rep.">
        <title>Orb-weaving spider Araneus ventricosus genome elucidates the spidroin gene catalogue.</title>
        <authorList>
            <person name="Kono N."/>
            <person name="Nakamura H."/>
            <person name="Ohtoshi R."/>
            <person name="Moran D.A.P."/>
            <person name="Shinohara A."/>
            <person name="Yoshida Y."/>
            <person name="Fujiwara M."/>
            <person name="Mori M."/>
            <person name="Tomita M."/>
            <person name="Arakawa K."/>
        </authorList>
    </citation>
    <scope>NUCLEOTIDE SEQUENCE [LARGE SCALE GENOMIC DNA]</scope>
</reference>
<protein>
    <recommendedName>
        <fullName evidence="1">EFHB C-terminal EF-hand domain-containing protein</fullName>
    </recommendedName>
</protein>
<dbReference type="InterPro" id="IPR057428">
    <property type="entry name" value="EFHB_EF-hand_C"/>
</dbReference>
<dbReference type="AlphaFoldDB" id="A0A4Y2C658"/>
<proteinExistence type="predicted"/>
<comment type="caution">
    <text evidence="2">The sequence shown here is derived from an EMBL/GenBank/DDBJ whole genome shotgun (WGS) entry which is preliminary data.</text>
</comment>
<accession>A0A4Y2C658</accession>
<feature type="domain" description="EFHB C-terminal EF-hand" evidence="1">
    <location>
        <begin position="345"/>
        <end position="411"/>
    </location>
</feature>
<dbReference type="EMBL" id="BGPR01000151">
    <property type="protein sequence ID" value="GBL99828.1"/>
    <property type="molecule type" value="Genomic_DNA"/>
</dbReference>
<dbReference type="OrthoDB" id="2096280at2759"/>
<organism evidence="2 3">
    <name type="scientific">Araneus ventricosus</name>
    <name type="common">Orbweaver spider</name>
    <name type="synonym">Epeira ventricosa</name>
    <dbReference type="NCBI Taxonomy" id="182803"/>
    <lineage>
        <taxon>Eukaryota</taxon>
        <taxon>Metazoa</taxon>
        <taxon>Ecdysozoa</taxon>
        <taxon>Arthropoda</taxon>
        <taxon>Chelicerata</taxon>
        <taxon>Arachnida</taxon>
        <taxon>Araneae</taxon>
        <taxon>Araneomorphae</taxon>
        <taxon>Entelegynae</taxon>
        <taxon>Araneoidea</taxon>
        <taxon>Araneidae</taxon>
        <taxon>Araneus</taxon>
    </lineage>
</organism>
<name>A0A4Y2C658_ARAVE</name>
<keyword evidence="3" id="KW-1185">Reference proteome</keyword>
<evidence type="ECO:0000313" key="2">
    <source>
        <dbReference type="EMBL" id="GBL99828.1"/>
    </source>
</evidence>
<evidence type="ECO:0000259" key="1">
    <source>
        <dbReference type="Pfam" id="PF25325"/>
    </source>
</evidence>
<evidence type="ECO:0000313" key="3">
    <source>
        <dbReference type="Proteomes" id="UP000499080"/>
    </source>
</evidence>
<sequence>MRKQYFTTQVASLVNPPLLSKYETLQQEMFEKICASKKTPLGRTPHPTVPPKTIKQGFGIITEKGDSAGVLLYPFSCRIFHSVYDDSFKPPNQTSYSDVPAAGVKMEGIDESGTRMKKVFEEIGNVEPTIIAPLTTLQKKNTKNKVLAEKELGCDLSHNENDHCIKSSDQAETCLYSDNLLLALWSLVKNKKSCYRKHFYSYLKSYLQNFSKTFTLNDLQKMFENFDVPVSKHSLKQVLCTFGLVDNSEDINYDKFLKTLKWESVLNETSKAQNSTNLCKSKNAIPPHDITMEQLKTSSSRVGDHKPSVPLKTAGLPSCRSDIQKPKLRSVVDWNEYGDTKSLASIVQPSVFEKYGVYEDDLGTLMPKEEIISILIQSGISFNNKVFNVIWEKVNKRGKASIGEIWSALKYLCLTQNSLFP</sequence>